<accession>A0A8J4EJN2</accession>
<organism evidence="2 3">
    <name type="scientific">Actinocatenispora comari</name>
    <dbReference type="NCBI Taxonomy" id="2807577"/>
    <lineage>
        <taxon>Bacteria</taxon>
        <taxon>Bacillati</taxon>
        <taxon>Actinomycetota</taxon>
        <taxon>Actinomycetes</taxon>
        <taxon>Micromonosporales</taxon>
        <taxon>Micromonosporaceae</taxon>
        <taxon>Actinocatenispora</taxon>
    </lineage>
</organism>
<evidence type="ECO:0000256" key="1">
    <source>
        <dbReference type="SAM" id="Phobius"/>
    </source>
</evidence>
<keyword evidence="1" id="KW-0472">Membrane</keyword>
<feature type="transmembrane region" description="Helical" evidence="1">
    <location>
        <begin position="69"/>
        <end position="90"/>
    </location>
</feature>
<sequence length="377" mass="40369">MTFPAAGRPDPGPRLLRAPGTMSGMYPVAVYRVSGTRYLQVLLGVLPLMVVLSVAATLPVLLGDFPYDLTMPLVVLAFTIVVGTPFAALFKLADRSRVLVDASGLTVVPFGYSRRTVSIPWYEVVELRARWTPIAWQVRVRRRHGTAVTLAAPQSVPWWPDRRFRRELAELQAWLPPAVPRPAPRPAGGLRALIWPALLVAVLLPAAPQAARYGVLGPWSAAVRDTPDACRLLVTAGLDRDLPHRSIERGSNLDADFDSCGYRSTDKPADAGASPDDALPVSYVRLVVGRYDGWFVSSSAASAARLTASSCARLSGAEPLDGAGDGGCLGAEYSSGSTYRVIVRRANLVLNLRVSGTHAESVARGLAGRLAESVRVG</sequence>
<gene>
    <name evidence="2" type="ORF">NUM_25910</name>
</gene>
<comment type="caution">
    <text evidence="2">The sequence shown here is derived from an EMBL/GenBank/DDBJ whole genome shotgun (WGS) entry which is preliminary data.</text>
</comment>
<evidence type="ECO:0000313" key="2">
    <source>
        <dbReference type="EMBL" id="GIL27337.1"/>
    </source>
</evidence>
<feature type="transmembrane region" description="Helical" evidence="1">
    <location>
        <begin position="41"/>
        <end position="63"/>
    </location>
</feature>
<protein>
    <submittedName>
        <fullName evidence="2">Uncharacterized protein</fullName>
    </submittedName>
</protein>
<keyword evidence="1" id="KW-0812">Transmembrane</keyword>
<dbReference type="AlphaFoldDB" id="A0A8J4EJN2"/>
<dbReference type="Proteomes" id="UP000614996">
    <property type="component" value="Unassembled WGS sequence"/>
</dbReference>
<keyword evidence="1" id="KW-1133">Transmembrane helix</keyword>
<keyword evidence="3" id="KW-1185">Reference proteome</keyword>
<evidence type="ECO:0000313" key="3">
    <source>
        <dbReference type="Proteomes" id="UP000614996"/>
    </source>
</evidence>
<proteinExistence type="predicted"/>
<dbReference type="EMBL" id="BOPO01000042">
    <property type="protein sequence ID" value="GIL27337.1"/>
    <property type="molecule type" value="Genomic_DNA"/>
</dbReference>
<name>A0A8J4EJN2_9ACTN</name>
<reference evidence="3" key="1">
    <citation type="journal article" date="2021" name="Int. J. Syst. Evol. Microbiol.">
        <title>Actinocatenispora comari sp. nov., an endophytic actinomycete isolated from aerial parts of Comarum salesowianum.</title>
        <authorList>
            <person name="Oyunbileg N."/>
            <person name="Iizaka Y."/>
            <person name="Hamada M."/>
            <person name="Davaapurev B.O."/>
            <person name="Fukumoto A."/>
            <person name="Tsetseg B."/>
            <person name="Kato F."/>
            <person name="Tamura T."/>
            <person name="Batkhuu J."/>
            <person name="Anzai Y."/>
        </authorList>
    </citation>
    <scope>NUCLEOTIDE SEQUENCE [LARGE SCALE GENOMIC DNA]</scope>
    <source>
        <strain evidence="3">NUM-2625</strain>
    </source>
</reference>